<dbReference type="RefSeq" id="WP_099580610.1">
    <property type="nucleotide sequence ID" value="NZ_MJBI02000001.1"/>
</dbReference>
<reference evidence="2 3" key="1">
    <citation type="journal article" date="2018" name="Front. Microbiol.">
        <title>Description and Comparative Genomics of Macrococcus caseolyticus subsp. hominis subsp. nov., Macrococcus goetzii sp. nov., Macrococcus epidermidis sp. nov., and Macrococcus bohemicus sp. nov., Novel Macrococci From Human Clinical Material With Virulence Potential and Suspected Uptake of Foreign DNA by Natural Transformation.</title>
        <authorList>
            <person name="Maslanova I."/>
            <person name="Wertheimer Z."/>
            <person name="Sedlacek I."/>
            <person name="Svec P."/>
            <person name="Indrakova A."/>
            <person name="Kovarovic V."/>
            <person name="Schumann P."/>
            <person name="Sproer C."/>
            <person name="Kralova S."/>
            <person name="Sedo O."/>
            <person name="Kristofova L."/>
            <person name="Vrbovska V."/>
            <person name="Fuzik T."/>
            <person name="Petras P."/>
            <person name="Zdrahal Z."/>
            <person name="Ruzickova V."/>
            <person name="Doskar J."/>
            <person name="Pantucek R."/>
        </authorList>
    </citation>
    <scope>NUCLEOTIDE SEQUENCE [LARGE SCALE GENOMIC DNA]</scope>
    <source>
        <strain evidence="2 3">CCM 4927</strain>
    </source>
</reference>
<protein>
    <recommendedName>
        <fullName evidence="4">SH3 domain-containing protein</fullName>
    </recommendedName>
</protein>
<gene>
    <name evidence="2" type="ORF">BFS35_005125</name>
</gene>
<evidence type="ECO:0000256" key="1">
    <source>
        <dbReference type="SAM" id="Coils"/>
    </source>
</evidence>
<proteinExistence type="predicted"/>
<dbReference type="EMBL" id="MJBI02000001">
    <property type="protein sequence ID" value="RAI83074.1"/>
    <property type="molecule type" value="Genomic_DNA"/>
</dbReference>
<dbReference type="SUPFAM" id="SSF82057">
    <property type="entry name" value="Prokaryotic SH3-related domain"/>
    <property type="match status" value="1"/>
</dbReference>
<organism evidence="2 3">
    <name type="scientific">Macrococcoides goetzii</name>
    <dbReference type="NCBI Taxonomy" id="1891097"/>
    <lineage>
        <taxon>Bacteria</taxon>
        <taxon>Bacillati</taxon>
        <taxon>Bacillota</taxon>
        <taxon>Bacilli</taxon>
        <taxon>Bacillales</taxon>
        <taxon>Staphylococcaceae</taxon>
        <taxon>Macrococcoides</taxon>
    </lineage>
</organism>
<comment type="caution">
    <text evidence="2">The sequence shown here is derived from an EMBL/GenBank/DDBJ whole genome shotgun (WGS) entry which is preliminary data.</text>
</comment>
<keyword evidence="1" id="KW-0175">Coiled coil</keyword>
<accession>A0A2G5NMG2</accession>
<evidence type="ECO:0000313" key="2">
    <source>
        <dbReference type="EMBL" id="RAI83074.1"/>
    </source>
</evidence>
<feature type="coiled-coil region" evidence="1">
    <location>
        <begin position="260"/>
        <end position="294"/>
    </location>
</feature>
<sequence>MNLLELYATRDLSFYILCQENEDNLITAVDDKSEAVGVLSELNQKVVKVITTEKIDEQVWGLIEQNGELRGWIKIISSILLTSIDPLTVKVNLDHFEVVPINKKINAKRDYQLFFNTGSFTARVALEVEGRMTLGLYKKSQFIGFVYEDDIYYSKKMSEPMIAKNLTTDVCYKDSDLKSQFSQFIDFSDEPITIVLAFPAIDLVRFHHRNKYYYTKAQNLHGFDITSIEFTKPILDTNSSLINNLLGLFDEERETSRSIIQKLINENIALTEQIYKAEERKARLEELYNNLSNSKLGRIQRQIWKRRR</sequence>
<dbReference type="Proteomes" id="UP000229523">
    <property type="component" value="Unassembled WGS sequence"/>
</dbReference>
<evidence type="ECO:0000313" key="3">
    <source>
        <dbReference type="Proteomes" id="UP000229523"/>
    </source>
</evidence>
<keyword evidence="3" id="KW-1185">Reference proteome</keyword>
<name>A0A2G5NMG2_9STAP</name>
<evidence type="ECO:0008006" key="4">
    <source>
        <dbReference type="Google" id="ProtNLM"/>
    </source>
</evidence>
<dbReference type="AlphaFoldDB" id="A0A2G5NMG2"/>